<dbReference type="Proteomes" id="UP000621510">
    <property type="component" value="Unassembled WGS sequence"/>
</dbReference>
<keyword evidence="4" id="KW-1185">Reference proteome</keyword>
<name>A0ABS1PGT6_9ACTN</name>
<evidence type="ECO:0000313" key="4">
    <source>
        <dbReference type="Proteomes" id="UP000621510"/>
    </source>
</evidence>
<feature type="compositionally biased region" description="Basic residues" evidence="1">
    <location>
        <begin position="134"/>
        <end position="149"/>
    </location>
</feature>
<dbReference type="InterPro" id="IPR004942">
    <property type="entry name" value="Roadblock/LAMTOR2_dom"/>
</dbReference>
<evidence type="ECO:0000313" key="3">
    <source>
        <dbReference type="EMBL" id="MBL1111597.1"/>
    </source>
</evidence>
<dbReference type="PANTHER" id="PTHR36222:SF1">
    <property type="entry name" value="SERINE PROTEASE INHIBITOR RV3364C"/>
    <property type="match status" value="1"/>
</dbReference>
<dbReference type="Pfam" id="PF03259">
    <property type="entry name" value="Robl_LC7"/>
    <property type="match status" value="1"/>
</dbReference>
<dbReference type="RefSeq" id="WP_201847568.1">
    <property type="nucleotide sequence ID" value="NZ_JAERRG010000001.1"/>
</dbReference>
<feature type="region of interest" description="Disordered" evidence="1">
    <location>
        <begin position="134"/>
        <end position="178"/>
    </location>
</feature>
<dbReference type="SUPFAM" id="SSF103196">
    <property type="entry name" value="Roadblock/LC7 domain"/>
    <property type="match status" value="1"/>
</dbReference>
<accession>A0ABS1PGT6</accession>
<organism evidence="3 4">
    <name type="scientific">Streptomyces endocoffeicus</name>
    <dbReference type="NCBI Taxonomy" id="2898945"/>
    <lineage>
        <taxon>Bacteria</taxon>
        <taxon>Bacillati</taxon>
        <taxon>Actinomycetota</taxon>
        <taxon>Actinomycetes</taxon>
        <taxon>Kitasatosporales</taxon>
        <taxon>Streptomycetaceae</taxon>
        <taxon>Streptomyces</taxon>
    </lineage>
</organism>
<dbReference type="SMART" id="SM00960">
    <property type="entry name" value="Robl_LC7"/>
    <property type="match status" value="1"/>
</dbReference>
<feature type="domain" description="Roadblock/LAMTOR2" evidence="2">
    <location>
        <begin position="16"/>
        <end position="106"/>
    </location>
</feature>
<proteinExistence type="predicted"/>
<dbReference type="Gene3D" id="3.30.450.30">
    <property type="entry name" value="Dynein light chain 2a, cytoplasmic"/>
    <property type="match status" value="1"/>
</dbReference>
<dbReference type="InterPro" id="IPR053141">
    <property type="entry name" value="Mycobact_SerProt_Inhib_Rv3364c"/>
</dbReference>
<dbReference type="EMBL" id="JAERRG010000001">
    <property type="protein sequence ID" value="MBL1111597.1"/>
    <property type="molecule type" value="Genomic_DNA"/>
</dbReference>
<reference evidence="3 4" key="1">
    <citation type="submission" date="2021-01" db="EMBL/GenBank/DDBJ databases">
        <title>WGS of actinomycetes isolated from Thailand.</title>
        <authorList>
            <person name="Thawai C."/>
        </authorList>
    </citation>
    <scope>NUCLEOTIDE SEQUENCE [LARGE SCALE GENOMIC DNA]</scope>
    <source>
        <strain evidence="3 4">CA3R110</strain>
    </source>
</reference>
<comment type="caution">
    <text evidence="3">The sequence shown here is derived from an EMBL/GenBank/DDBJ whole genome shotgun (WGS) entry which is preliminary data.</text>
</comment>
<gene>
    <name evidence="3" type="ORF">JK364_04090</name>
</gene>
<sequence>MTKPRSTAARSMADLDRILDDLVAGAAGVRHAVVLSRDGATVSASGGLSRHEAEHLAAVASGFHGIAASAGRRGRGGPARRTMIEMAAGILFVTALADGACLAVLCGADVEPAAIAEETTRLVDLMDRRRGPWPRRRFGRMRRGARNGPRKIIPTTTTTTTTAAKGRGDASGDLAGPT</sequence>
<evidence type="ECO:0000259" key="2">
    <source>
        <dbReference type="SMART" id="SM00960"/>
    </source>
</evidence>
<dbReference type="PANTHER" id="PTHR36222">
    <property type="entry name" value="SERINE PROTEASE INHIBITOR RV3364C"/>
    <property type="match status" value="1"/>
</dbReference>
<protein>
    <submittedName>
        <fullName evidence="3">Roadblock/LC7 domain-containing protein</fullName>
    </submittedName>
</protein>
<evidence type="ECO:0000256" key="1">
    <source>
        <dbReference type="SAM" id="MobiDB-lite"/>
    </source>
</evidence>